<keyword evidence="1" id="KW-0472">Membrane</keyword>
<evidence type="ECO:0000313" key="2">
    <source>
        <dbReference type="EMBL" id="GAA2486016.1"/>
    </source>
</evidence>
<reference evidence="2 3" key="1">
    <citation type="journal article" date="2019" name="Int. J. Syst. Evol. Microbiol.">
        <title>The Global Catalogue of Microorganisms (GCM) 10K type strain sequencing project: providing services to taxonomists for standard genome sequencing and annotation.</title>
        <authorList>
            <consortium name="The Broad Institute Genomics Platform"/>
            <consortium name="The Broad Institute Genome Sequencing Center for Infectious Disease"/>
            <person name="Wu L."/>
            <person name="Ma J."/>
        </authorList>
    </citation>
    <scope>NUCLEOTIDE SEQUENCE [LARGE SCALE GENOMIC DNA]</scope>
    <source>
        <strain evidence="2 3">JCM 4395</strain>
    </source>
</reference>
<protein>
    <recommendedName>
        <fullName evidence="4">Lipoprotein</fullName>
    </recommendedName>
</protein>
<keyword evidence="1" id="KW-0812">Transmembrane</keyword>
<gene>
    <name evidence="2" type="ORF">GCM10010276_25090</name>
</gene>
<evidence type="ECO:0008006" key="4">
    <source>
        <dbReference type="Google" id="ProtNLM"/>
    </source>
</evidence>
<feature type="transmembrane region" description="Helical" evidence="1">
    <location>
        <begin position="179"/>
        <end position="198"/>
    </location>
</feature>
<sequence length="222" mass="23885">MLLLTLGLAACGVPGESGSGAGLSQAALEASIRNDRKHLFDGSLTYTPDVSMSVGGRLTYAVVLTARGEKSARRAAQAALETRVFRVGGWQGAGLSADGPEVKTVLHGPQRQAIGAPGENAQWQWSVSADEPGDYDLALTVITYQGETSRALETLSPPIKVHLKVYNTWSHRFTSMRNWLYTAAGISGALVGIFALRAPLTELVQGRREARKQRDENRDGYM</sequence>
<proteinExistence type="predicted"/>
<evidence type="ECO:0000313" key="3">
    <source>
        <dbReference type="Proteomes" id="UP001501777"/>
    </source>
</evidence>
<dbReference type="EMBL" id="BAAASG010000007">
    <property type="protein sequence ID" value="GAA2486016.1"/>
    <property type="molecule type" value="Genomic_DNA"/>
</dbReference>
<accession>A0ABN3LNY0</accession>
<evidence type="ECO:0000256" key="1">
    <source>
        <dbReference type="SAM" id="Phobius"/>
    </source>
</evidence>
<dbReference type="Proteomes" id="UP001501777">
    <property type="component" value="Unassembled WGS sequence"/>
</dbReference>
<comment type="caution">
    <text evidence="2">The sequence shown here is derived from an EMBL/GenBank/DDBJ whole genome shotgun (WGS) entry which is preliminary data.</text>
</comment>
<keyword evidence="3" id="KW-1185">Reference proteome</keyword>
<organism evidence="2 3">
    <name type="scientific">Streptomyces longisporus</name>
    <dbReference type="NCBI Taxonomy" id="1948"/>
    <lineage>
        <taxon>Bacteria</taxon>
        <taxon>Bacillati</taxon>
        <taxon>Actinomycetota</taxon>
        <taxon>Actinomycetes</taxon>
        <taxon>Kitasatosporales</taxon>
        <taxon>Streptomycetaceae</taxon>
        <taxon>Streptomyces</taxon>
    </lineage>
</organism>
<name>A0ABN3LNY0_STRLO</name>
<keyword evidence="1" id="KW-1133">Transmembrane helix</keyword>